<dbReference type="InterPro" id="IPR031348">
    <property type="entry name" value="PigL_N"/>
</dbReference>
<protein>
    <submittedName>
        <fullName evidence="2">Similar to ankyrin [Exophiala dermatitidis NIH/UT8656] acc. no. EHY59712</fullName>
    </submittedName>
</protein>
<organism evidence="2 3">
    <name type="scientific">Pyronema omphalodes (strain CBS 100304)</name>
    <name type="common">Pyronema confluens</name>
    <dbReference type="NCBI Taxonomy" id="1076935"/>
    <lineage>
        <taxon>Eukaryota</taxon>
        <taxon>Fungi</taxon>
        <taxon>Dikarya</taxon>
        <taxon>Ascomycota</taxon>
        <taxon>Pezizomycotina</taxon>
        <taxon>Pezizomycetes</taxon>
        <taxon>Pezizales</taxon>
        <taxon>Pyronemataceae</taxon>
        <taxon>Pyronema</taxon>
    </lineage>
</organism>
<sequence length="141" mass="15256">MDPLSLCASVAGLISLALDVTTILNGYIGSVKSAPQEASDLNIEVAALSKVLPKLNDALRTDDISESTSDNQSILCAIVDSCKGHLTSVLEHIAKLRSISKVSEVMGRMTRPLKRDECLQSVHTVHRYVQTLQVLLVNSNR</sequence>
<proteinExistence type="predicted"/>
<dbReference type="OrthoDB" id="19923at2759"/>
<evidence type="ECO:0000313" key="3">
    <source>
        <dbReference type="Proteomes" id="UP000018144"/>
    </source>
</evidence>
<name>U4LH49_PYROM</name>
<dbReference type="Pfam" id="PF17111">
    <property type="entry name" value="PigL_N"/>
    <property type="match status" value="1"/>
</dbReference>
<dbReference type="Proteomes" id="UP000018144">
    <property type="component" value="Unassembled WGS sequence"/>
</dbReference>
<gene>
    <name evidence="2" type="ORF">PCON_10374</name>
</gene>
<reference evidence="2 3" key="1">
    <citation type="journal article" date="2013" name="PLoS Genet.">
        <title>The genome and development-dependent transcriptomes of Pyronema confluens: a window into fungal evolution.</title>
        <authorList>
            <person name="Traeger S."/>
            <person name="Altegoer F."/>
            <person name="Freitag M."/>
            <person name="Gabaldon T."/>
            <person name="Kempken F."/>
            <person name="Kumar A."/>
            <person name="Marcet-Houben M."/>
            <person name="Poggeler S."/>
            <person name="Stajich J.E."/>
            <person name="Nowrousian M."/>
        </authorList>
    </citation>
    <scope>NUCLEOTIDE SEQUENCE [LARGE SCALE GENOMIC DNA]</scope>
    <source>
        <strain evidence="3">CBS 100304</strain>
        <tissue evidence="2">Vegetative mycelium</tissue>
    </source>
</reference>
<accession>U4LH49</accession>
<dbReference type="OMA" id="AIVDSCK"/>
<evidence type="ECO:0000259" key="1">
    <source>
        <dbReference type="Pfam" id="PF17111"/>
    </source>
</evidence>
<dbReference type="EMBL" id="HF935560">
    <property type="protein sequence ID" value="CCX31243.1"/>
    <property type="molecule type" value="Genomic_DNA"/>
</dbReference>
<feature type="domain" description="Azaphilone pigments biosynthesis cluster protein L N-terminal" evidence="1">
    <location>
        <begin position="1"/>
        <end position="84"/>
    </location>
</feature>
<evidence type="ECO:0000313" key="2">
    <source>
        <dbReference type="EMBL" id="CCX31243.1"/>
    </source>
</evidence>
<dbReference type="eggNOG" id="ENOG502T2F6">
    <property type="taxonomic scope" value="Eukaryota"/>
</dbReference>
<keyword evidence="3" id="KW-1185">Reference proteome</keyword>
<dbReference type="AlphaFoldDB" id="U4LH49"/>